<feature type="region of interest" description="Disordered" evidence="1">
    <location>
        <begin position="31"/>
        <end position="80"/>
    </location>
</feature>
<sequence length="114" mass="12433">MDPEKRIRLCPSMSTAFLSYVTAHSTTAAARTATTATAQPSRAAGHHLPMAKLPAPRRRSKRKTTAQHTGCARDSVWSSHTGLPARQHHLLPLRPQTCSPPRPLFFVAALLLGF</sequence>
<reference evidence="2" key="2">
    <citation type="submission" date="2019-07" db="EMBL/GenBank/DDBJ databases">
        <authorList>
            <person name="Seetharam A."/>
            <person name="Woodhouse M."/>
            <person name="Cannon E."/>
        </authorList>
    </citation>
    <scope>NUCLEOTIDE SEQUENCE [LARGE SCALE GENOMIC DNA]</scope>
    <source>
        <strain evidence="2">cv. B73</strain>
    </source>
</reference>
<dbReference type="AlphaFoldDB" id="A0A804LE77"/>
<evidence type="ECO:0000313" key="3">
    <source>
        <dbReference type="Proteomes" id="UP000007305"/>
    </source>
</evidence>
<reference evidence="2" key="3">
    <citation type="submission" date="2021-05" db="UniProtKB">
        <authorList>
            <consortium name="EnsemblPlants"/>
        </authorList>
    </citation>
    <scope>IDENTIFICATION</scope>
    <source>
        <strain evidence="2">cv. B73</strain>
    </source>
</reference>
<reference evidence="3" key="1">
    <citation type="submission" date="2015-12" db="EMBL/GenBank/DDBJ databases">
        <title>Update maize B73 reference genome by single molecule sequencing technologies.</title>
        <authorList>
            <consortium name="Maize Genome Sequencing Project"/>
            <person name="Ware D."/>
        </authorList>
    </citation>
    <scope>NUCLEOTIDE SEQUENCE [LARGE SCALE GENOMIC DNA]</scope>
    <source>
        <strain evidence="3">cv. B73</strain>
    </source>
</reference>
<dbReference type="Gramene" id="Zm00001eb005040_T001">
    <property type="protein sequence ID" value="Zm00001eb005040_P001"/>
    <property type="gene ID" value="Zm00001eb005040"/>
</dbReference>
<name>A0A804LE77_MAIZE</name>
<evidence type="ECO:0000256" key="1">
    <source>
        <dbReference type="SAM" id="MobiDB-lite"/>
    </source>
</evidence>
<dbReference type="InParanoid" id="A0A804LE77"/>
<accession>A0A804LE77</accession>
<evidence type="ECO:0000313" key="2">
    <source>
        <dbReference type="EnsemblPlants" id="Zm00001eb005040_P001"/>
    </source>
</evidence>
<keyword evidence="3" id="KW-1185">Reference proteome</keyword>
<dbReference type="Proteomes" id="UP000007305">
    <property type="component" value="Chromosome 1"/>
</dbReference>
<dbReference type="EnsemblPlants" id="Zm00001eb005040_T001">
    <property type="protein sequence ID" value="Zm00001eb005040_P001"/>
    <property type="gene ID" value="Zm00001eb005040"/>
</dbReference>
<proteinExistence type="predicted"/>
<protein>
    <submittedName>
        <fullName evidence="2">Uncharacterized protein</fullName>
    </submittedName>
</protein>
<feature type="compositionally biased region" description="Low complexity" evidence="1">
    <location>
        <begin position="31"/>
        <end position="43"/>
    </location>
</feature>
<feature type="compositionally biased region" description="Basic residues" evidence="1">
    <location>
        <begin position="55"/>
        <end position="65"/>
    </location>
</feature>
<organism evidence="2 3">
    <name type="scientific">Zea mays</name>
    <name type="common">Maize</name>
    <dbReference type="NCBI Taxonomy" id="4577"/>
    <lineage>
        <taxon>Eukaryota</taxon>
        <taxon>Viridiplantae</taxon>
        <taxon>Streptophyta</taxon>
        <taxon>Embryophyta</taxon>
        <taxon>Tracheophyta</taxon>
        <taxon>Spermatophyta</taxon>
        <taxon>Magnoliopsida</taxon>
        <taxon>Liliopsida</taxon>
        <taxon>Poales</taxon>
        <taxon>Poaceae</taxon>
        <taxon>PACMAD clade</taxon>
        <taxon>Panicoideae</taxon>
        <taxon>Andropogonodae</taxon>
        <taxon>Andropogoneae</taxon>
        <taxon>Tripsacinae</taxon>
        <taxon>Zea</taxon>
    </lineage>
</organism>